<evidence type="ECO:0000256" key="4">
    <source>
        <dbReference type="ARBA" id="ARBA00022833"/>
    </source>
</evidence>
<keyword evidence="10" id="KW-1185">Reference proteome</keyword>
<comment type="cofactor">
    <cofactor evidence="6">
        <name>Zn(2+)</name>
        <dbReference type="ChEBI" id="CHEBI:29105"/>
    </cofactor>
    <text evidence="6">Binds 1 zinc ion.</text>
</comment>
<dbReference type="PANTHER" id="PTHR34217">
    <property type="entry name" value="METAL-DEPENDENT CARBOXYPEPTIDASE"/>
    <property type="match status" value="1"/>
</dbReference>
<keyword evidence="3 6" id="KW-0378">Hydrolase</keyword>
<dbReference type="InterPro" id="IPR001333">
    <property type="entry name" value="Peptidase_M32_Taq"/>
</dbReference>
<sequence>MKYSINWDLGSIFPGGSQSPQLKEKITQMEKELTTLSTQVQQWKPEEDKPEYDRLKEILNVQDKLDNGLTQAFTFVEAVHSANVNDTHAVALYGKLFDLMSRQQTIATILNKAFVAFSDEEWEHLLEHSSFQPIAFVLDESRTHGKELLSEREEALINQLSVDGFQGWSNHYDSLVAKVKIPYTNKEGQTIELSAGQAQNKMYGDPDPEVREQVFAAWETAWSNDTSLFADTLNHLAGFRLANYKAHHVDDFLKRPLEYNRMKQETLDAMWQSVSRHKQPFVDYLNRKAALFGKEKLDWQDIEAPIIMGQAEPKHYTFDEGVDFIIDNFNKFSPKMADFAKYALENSWVEAEDRPGKAPGGYCSDLPESQESRIFMTYSNSPNEVATLAHEIGHAFHSDVMRDLPIKNQHYAMNVAETASTFAEMIVADATVKDAETDEERITLLDTKMQNALAMFLNIHARFLFETRFYTERKQGIVTGERLNEIMTEAQKEAYQNALGSYHPAFWSSKLHFYIADVPFYNFPYTFGYLFSLGIYARSLEEGADFEDQYIALLRDTGSMTTEDLAMKHLGVDLTKPDFWESGIKIMEKDVETFLSLTEAYVNE</sequence>
<evidence type="ECO:0000256" key="5">
    <source>
        <dbReference type="ARBA" id="ARBA00023049"/>
    </source>
</evidence>
<evidence type="ECO:0000256" key="3">
    <source>
        <dbReference type="ARBA" id="ARBA00022801"/>
    </source>
</evidence>
<dbReference type="InterPro" id="IPR001567">
    <property type="entry name" value="Pept_M3A_M3B_dom"/>
</dbReference>
<dbReference type="InterPro" id="IPR011977">
    <property type="entry name" value="Pept_M3B_clade3"/>
</dbReference>
<name>A0A1I3CVJ7_9LACT</name>
<dbReference type="AlphaFoldDB" id="A0A1I3CVJ7"/>
<dbReference type="InterPro" id="IPR042088">
    <property type="entry name" value="OligoPept_F_C"/>
</dbReference>
<dbReference type="InterPro" id="IPR013647">
    <property type="entry name" value="OligopepF_N_dom"/>
</dbReference>
<dbReference type="GO" id="GO:0004222">
    <property type="term" value="F:metalloendopeptidase activity"/>
    <property type="evidence" value="ECO:0007669"/>
    <property type="project" value="InterPro"/>
</dbReference>
<dbReference type="NCBIfam" id="TIGR02290">
    <property type="entry name" value="M3_fam_3"/>
    <property type="match status" value="1"/>
</dbReference>
<dbReference type="Proteomes" id="UP000198668">
    <property type="component" value="Unassembled WGS sequence"/>
</dbReference>
<dbReference type="Pfam" id="PF01432">
    <property type="entry name" value="Peptidase_M3"/>
    <property type="match status" value="1"/>
</dbReference>
<evidence type="ECO:0000313" key="9">
    <source>
        <dbReference type="EMBL" id="SFH78532.1"/>
    </source>
</evidence>
<dbReference type="OrthoDB" id="9769691at2"/>
<protein>
    <submittedName>
        <fullName evidence="9">Oligoendopeptidase, pepF/M3 family</fullName>
    </submittedName>
</protein>
<dbReference type="RefSeq" id="WP_092092815.1">
    <property type="nucleotide sequence ID" value="NZ_FOQE01000024.1"/>
</dbReference>
<dbReference type="Gene3D" id="1.10.1370.20">
    <property type="entry name" value="Oligoendopeptidase f, C-terminal domain"/>
    <property type="match status" value="1"/>
</dbReference>
<feature type="domain" description="Peptidase M3A/M3B catalytic" evidence="7">
    <location>
        <begin position="205"/>
        <end position="584"/>
    </location>
</feature>
<dbReference type="GO" id="GO:0046872">
    <property type="term" value="F:metal ion binding"/>
    <property type="evidence" value="ECO:0007669"/>
    <property type="project" value="UniProtKB-UniRule"/>
</dbReference>
<proteinExistence type="inferred from homology"/>
<dbReference type="Gene3D" id="1.20.140.70">
    <property type="entry name" value="Oligopeptidase f, N-terminal domain"/>
    <property type="match status" value="1"/>
</dbReference>
<dbReference type="PANTHER" id="PTHR34217:SF1">
    <property type="entry name" value="CARBOXYPEPTIDASE 1"/>
    <property type="match status" value="1"/>
</dbReference>
<evidence type="ECO:0000259" key="7">
    <source>
        <dbReference type="Pfam" id="PF01432"/>
    </source>
</evidence>
<evidence type="ECO:0000259" key="8">
    <source>
        <dbReference type="Pfam" id="PF08439"/>
    </source>
</evidence>
<dbReference type="SUPFAM" id="SSF55486">
    <property type="entry name" value="Metalloproteases ('zincins'), catalytic domain"/>
    <property type="match status" value="1"/>
</dbReference>
<dbReference type="GO" id="GO:0006508">
    <property type="term" value="P:proteolysis"/>
    <property type="evidence" value="ECO:0007669"/>
    <property type="project" value="UniProtKB-KW"/>
</dbReference>
<dbReference type="Pfam" id="PF08439">
    <property type="entry name" value="Peptidase_M3_N"/>
    <property type="match status" value="1"/>
</dbReference>
<dbReference type="EMBL" id="FOQE01000024">
    <property type="protein sequence ID" value="SFH78532.1"/>
    <property type="molecule type" value="Genomic_DNA"/>
</dbReference>
<dbReference type="InterPro" id="IPR034006">
    <property type="entry name" value="M3B_PepF_2"/>
</dbReference>
<keyword evidence="1 6" id="KW-0645">Protease</keyword>
<feature type="domain" description="Oligopeptidase F N-terminal" evidence="8">
    <location>
        <begin position="115"/>
        <end position="179"/>
    </location>
</feature>
<gene>
    <name evidence="9" type="ORF">SAMN04489868_1244</name>
</gene>
<dbReference type="CDD" id="cd09607">
    <property type="entry name" value="M3B_PepF"/>
    <property type="match status" value="1"/>
</dbReference>
<dbReference type="GO" id="GO:0004181">
    <property type="term" value="F:metallocarboxypeptidase activity"/>
    <property type="evidence" value="ECO:0007669"/>
    <property type="project" value="InterPro"/>
</dbReference>
<comment type="similarity">
    <text evidence="6">Belongs to the peptidase M3 family.</text>
</comment>
<evidence type="ECO:0000313" key="10">
    <source>
        <dbReference type="Proteomes" id="UP000198668"/>
    </source>
</evidence>
<evidence type="ECO:0000256" key="2">
    <source>
        <dbReference type="ARBA" id="ARBA00022723"/>
    </source>
</evidence>
<evidence type="ECO:0000256" key="6">
    <source>
        <dbReference type="RuleBase" id="RU003435"/>
    </source>
</evidence>
<keyword evidence="2 6" id="KW-0479">Metal-binding</keyword>
<accession>A0A1I3CVJ7</accession>
<keyword evidence="4 6" id="KW-0862">Zinc</keyword>
<evidence type="ECO:0000256" key="1">
    <source>
        <dbReference type="ARBA" id="ARBA00022670"/>
    </source>
</evidence>
<reference evidence="9 10" key="1">
    <citation type="submission" date="2016-10" db="EMBL/GenBank/DDBJ databases">
        <authorList>
            <person name="de Groot N.N."/>
        </authorList>
    </citation>
    <scope>NUCLEOTIDE SEQUENCE [LARGE SCALE GENOMIC DNA]</scope>
    <source>
        <strain evidence="9 10">DSM 27630</strain>
    </source>
</reference>
<keyword evidence="5 6" id="KW-0482">Metalloprotease</keyword>
<organism evidence="9 10">
    <name type="scientific">Pisciglobus halotolerans</name>
    <dbReference type="NCBI Taxonomy" id="745365"/>
    <lineage>
        <taxon>Bacteria</taxon>
        <taxon>Bacillati</taxon>
        <taxon>Bacillota</taxon>
        <taxon>Bacilli</taxon>
        <taxon>Lactobacillales</taxon>
        <taxon>Carnobacteriaceae</taxon>
    </lineage>
</organism>